<dbReference type="AlphaFoldDB" id="A0A1J8Q8M9"/>
<feature type="compositionally biased region" description="Basic and acidic residues" evidence="1">
    <location>
        <begin position="130"/>
        <end position="142"/>
    </location>
</feature>
<dbReference type="PANTHER" id="PTHR28147:SF1">
    <property type="entry name" value="N-GLYCOSYLATION PROTEIN EOS1"/>
    <property type="match status" value="1"/>
</dbReference>
<dbReference type="GO" id="GO:0006487">
    <property type="term" value="P:protein N-linked glycosylation"/>
    <property type="evidence" value="ECO:0007669"/>
    <property type="project" value="TreeGrafter"/>
</dbReference>
<feature type="compositionally biased region" description="Acidic residues" evidence="1">
    <location>
        <begin position="143"/>
        <end position="152"/>
    </location>
</feature>
<dbReference type="GO" id="GO:0005789">
    <property type="term" value="C:endoplasmic reticulum membrane"/>
    <property type="evidence" value="ECO:0007669"/>
    <property type="project" value="InterPro"/>
</dbReference>
<keyword evidence="2" id="KW-0472">Membrane</keyword>
<feature type="region of interest" description="Disordered" evidence="1">
    <location>
        <begin position="1"/>
        <end position="63"/>
    </location>
</feature>
<sequence length="485" mass="52862">MAAAPSAATSKPRSRRRSQTLKLTPTFASDQSSSSSSPSSSYSPYSSSSSSSSCSLSSSRTTASCKPPYIPLCDLLFTPADSHAHSSQTPSSTVSAPPSPPPPRRSSHGAVVSPPFLVATQMPNNHHRPRERDLLSDTRDQELSPDEEEDEASVIYTARRTRSHQDIHRHTSTRVAKDSLASGISAVMSVSLGWRKPKSEQITTALGQLGAGETETEADEPPRHLPTTRILPSSAPLVPPSTLITLLFEASRLLSIVPASLGALVNVWCMFNPPGLNLEHSTPGSYSQINRELGSWGRIILPDRADYFLAVLWALLTAHQCLQLTSGLLHRWRAYYAPLSTLIRLLALQAICWPATHFTLDILGGLGADVDVSSSTLTILDSTLLRWTTIRPDVCWAVIGTTTCVSRSIQIWVTSNLLPSDAGTRVSAVPDRLRPHVKLKGEDTRKLVGRRWDWGVVARVCMLPAGCLYFVMAWVGAWRRETWGC</sequence>
<evidence type="ECO:0000313" key="4">
    <source>
        <dbReference type="Proteomes" id="UP000183567"/>
    </source>
</evidence>
<gene>
    <name evidence="3" type="ORF">AZE42_06574</name>
</gene>
<protein>
    <recommendedName>
        <fullName evidence="5">N-glycosylation protein EOS1</fullName>
    </recommendedName>
</protein>
<feature type="compositionally biased region" description="Polar residues" evidence="1">
    <location>
        <begin position="20"/>
        <end position="31"/>
    </location>
</feature>
<reference evidence="3 4" key="1">
    <citation type="submission" date="2016-03" db="EMBL/GenBank/DDBJ databases">
        <title>Comparative genomics of the ectomycorrhizal sister species Rhizopogon vinicolor and Rhizopogon vesiculosus (Basidiomycota: Boletales) reveals a divergence of the mating type B locus.</title>
        <authorList>
            <person name="Mujic A.B."/>
            <person name="Kuo A."/>
            <person name="Tritt A."/>
            <person name="Lipzen A."/>
            <person name="Chen C."/>
            <person name="Johnson J."/>
            <person name="Sharma A."/>
            <person name="Barry K."/>
            <person name="Grigoriev I.V."/>
            <person name="Spatafora J.W."/>
        </authorList>
    </citation>
    <scope>NUCLEOTIDE SEQUENCE [LARGE SCALE GENOMIC DNA]</scope>
    <source>
        <strain evidence="3 4">AM-OR11-056</strain>
    </source>
</reference>
<name>A0A1J8Q8M9_9AGAM</name>
<evidence type="ECO:0008006" key="5">
    <source>
        <dbReference type="Google" id="ProtNLM"/>
    </source>
</evidence>
<comment type="caution">
    <text evidence="3">The sequence shown here is derived from an EMBL/GenBank/DDBJ whole genome shotgun (WGS) entry which is preliminary data.</text>
</comment>
<feature type="region of interest" description="Disordered" evidence="1">
    <location>
        <begin position="82"/>
        <end position="152"/>
    </location>
</feature>
<feature type="compositionally biased region" description="Low complexity" evidence="1">
    <location>
        <begin position="32"/>
        <end position="59"/>
    </location>
</feature>
<dbReference type="Pfam" id="PF12326">
    <property type="entry name" value="EOS1"/>
    <property type="match status" value="2"/>
</dbReference>
<dbReference type="GO" id="GO:0034599">
    <property type="term" value="P:cellular response to oxidative stress"/>
    <property type="evidence" value="ECO:0007669"/>
    <property type="project" value="InterPro"/>
</dbReference>
<dbReference type="OrthoDB" id="2139606at2759"/>
<evidence type="ECO:0000256" key="2">
    <source>
        <dbReference type="SAM" id="Phobius"/>
    </source>
</evidence>
<dbReference type="Proteomes" id="UP000183567">
    <property type="component" value="Unassembled WGS sequence"/>
</dbReference>
<proteinExistence type="predicted"/>
<dbReference type="STRING" id="180088.A0A1J8Q8M9"/>
<dbReference type="EMBL" id="LVVM01002647">
    <property type="protein sequence ID" value="OJA16331.1"/>
    <property type="molecule type" value="Genomic_DNA"/>
</dbReference>
<feature type="compositionally biased region" description="Low complexity" evidence="1">
    <location>
        <begin position="86"/>
        <end position="96"/>
    </location>
</feature>
<keyword evidence="2" id="KW-1133">Transmembrane helix</keyword>
<dbReference type="PANTHER" id="PTHR28147">
    <property type="entry name" value="N-GLYCOSYLATION PROTEIN EOS1"/>
    <property type="match status" value="1"/>
</dbReference>
<accession>A0A1J8Q8M9</accession>
<organism evidence="3 4">
    <name type="scientific">Rhizopogon vesiculosus</name>
    <dbReference type="NCBI Taxonomy" id="180088"/>
    <lineage>
        <taxon>Eukaryota</taxon>
        <taxon>Fungi</taxon>
        <taxon>Dikarya</taxon>
        <taxon>Basidiomycota</taxon>
        <taxon>Agaricomycotina</taxon>
        <taxon>Agaricomycetes</taxon>
        <taxon>Agaricomycetidae</taxon>
        <taxon>Boletales</taxon>
        <taxon>Suillineae</taxon>
        <taxon>Rhizopogonaceae</taxon>
        <taxon>Rhizopogon</taxon>
    </lineage>
</organism>
<keyword evidence="2" id="KW-0812">Transmembrane</keyword>
<feature type="transmembrane region" description="Helical" evidence="2">
    <location>
        <begin position="456"/>
        <end position="477"/>
    </location>
</feature>
<dbReference type="InterPro" id="IPR021100">
    <property type="entry name" value="N-glycosylation_EOS1"/>
</dbReference>
<evidence type="ECO:0000313" key="3">
    <source>
        <dbReference type="EMBL" id="OJA16331.1"/>
    </source>
</evidence>
<keyword evidence="4" id="KW-1185">Reference proteome</keyword>
<evidence type="ECO:0000256" key="1">
    <source>
        <dbReference type="SAM" id="MobiDB-lite"/>
    </source>
</evidence>